<dbReference type="InterPro" id="IPR000152">
    <property type="entry name" value="EGF-type_Asp/Asn_hydroxyl_site"/>
</dbReference>
<evidence type="ECO:0000256" key="9">
    <source>
        <dbReference type="PROSITE-ProRule" id="PRU00076"/>
    </source>
</evidence>
<keyword evidence="7 9" id="KW-1015">Disulfide bond</keyword>
<dbReference type="FunFam" id="2.60.120.200:FF:000002">
    <property type="entry name" value="Thrombospondin 3"/>
    <property type="match status" value="1"/>
</dbReference>
<evidence type="ECO:0000256" key="7">
    <source>
        <dbReference type="ARBA" id="ARBA00023157"/>
    </source>
</evidence>
<dbReference type="InterPro" id="IPR013320">
    <property type="entry name" value="ConA-like_dom_sf"/>
</dbReference>
<dbReference type="Gene3D" id="2.60.120.200">
    <property type="match status" value="2"/>
</dbReference>
<dbReference type="FunFam" id="4.10.1080.10:FF:000001">
    <property type="entry name" value="Thrombospondin 3"/>
    <property type="match status" value="1"/>
</dbReference>
<dbReference type="SUPFAM" id="SSF57184">
    <property type="entry name" value="Growth factor receptor domain"/>
    <property type="match status" value="1"/>
</dbReference>
<feature type="domain" description="EGF-like" evidence="13">
    <location>
        <begin position="414"/>
        <end position="452"/>
    </location>
</feature>
<feature type="compositionally biased region" description="Polar residues" evidence="11">
    <location>
        <begin position="212"/>
        <end position="224"/>
    </location>
</feature>
<comment type="caution">
    <text evidence="15">The sequence shown here is derived from an EMBL/GenBank/DDBJ whole genome shotgun (WGS) entry which is preliminary data.</text>
</comment>
<dbReference type="InterPro" id="IPR049883">
    <property type="entry name" value="NOTCH1_EGF-like"/>
</dbReference>
<dbReference type="Pfam" id="PF02412">
    <property type="entry name" value="TSP_3"/>
    <property type="match status" value="6"/>
</dbReference>
<keyword evidence="4" id="KW-0677">Repeat</keyword>
<feature type="repeat" description="TSP type-3" evidence="10">
    <location>
        <begin position="744"/>
        <end position="779"/>
    </location>
</feature>
<evidence type="ECO:0000256" key="8">
    <source>
        <dbReference type="ARBA" id="ARBA00023180"/>
    </source>
</evidence>
<evidence type="ECO:0000256" key="6">
    <source>
        <dbReference type="ARBA" id="ARBA00022889"/>
    </source>
</evidence>
<feature type="region of interest" description="Disordered" evidence="11">
    <location>
        <begin position="669"/>
        <end position="763"/>
    </location>
</feature>
<evidence type="ECO:0000259" key="13">
    <source>
        <dbReference type="PROSITE" id="PS50026"/>
    </source>
</evidence>
<keyword evidence="2 9" id="KW-0245">EGF-like domain</keyword>
<dbReference type="InterPro" id="IPR017897">
    <property type="entry name" value="Thrombospondin_3_rpt"/>
</dbReference>
<accession>A0ABD1ER46</accession>
<dbReference type="InterPro" id="IPR003367">
    <property type="entry name" value="Thrombospondin_3-like_rpt"/>
</dbReference>
<evidence type="ECO:0000259" key="14">
    <source>
        <dbReference type="PROSITE" id="PS51236"/>
    </source>
</evidence>
<dbReference type="Pfam" id="PF05735">
    <property type="entry name" value="TSP_C"/>
    <property type="match status" value="1"/>
</dbReference>
<feature type="signal peptide" evidence="12">
    <location>
        <begin position="1"/>
        <end position="24"/>
    </location>
</feature>
<dbReference type="InterPro" id="IPR018097">
    <property type="entry name" value="EGF_Ca-bd_CS"/>
</dbReference>
<dbReference type="PANTHER" id="PTHR10199">
    <property type="entry name" value="THROMBOSPONDIN"/>
    <property type="match status" value="1"/>
</dbReference>
<feature type="region of interest" description="Disordered" evidence="11">
    <location>
        <begin position="609"/>
        <end position="637"/>
    </location>
</feature>
<evidence type="ECO:0000313" key="16">
    <source>
        <dbReference type="Proteomes" id="UP001566132"/>
    </source>
</evidence>
<dbReference type="CDD" id="cd00054">
    <property type="entry name" value="EGF_CA"/>
    <property type="match status" value="2"/>
</dbReference>
<proteinExistence type="inferred from homology"/>
<dbReference type="SUPFAM" id="SSF103647">
    <property type="entry name" value="TSP type-3 repeat"/>
    <property type="match status" value="3"/>
</dbReference>
<feature type="compositionally biased region" description="Basic and acidic residues" evidence="11">
    <location>
        <begin position="722"/>
        <end position="734"/>
    </location>
</feature>
<keyword evidence="6" id="KW-0130">Cell adhesion</keyword>
<comment type="caution">
    <text evidence="9">Lacks conserved residue(s) required for the propagation of feature annotation.</text>
</comment>
<evidence type="ECO:0000256" key="2">
    <source>
        <dbReference type="ARBA" id="ARBA00022536"/>
    </source>
</evidence>
<dbReference type="PROSITE" id="PS01187">
    <property type="entry name" value="EGF_CA"/>
    <property type="match status" value="1"/>
</dbReference>
<name>A0ABD1ER46_HYPHA</name>
<reference evidence="15 16" key="1">
    <citation type="submission" date="2024-05" db="EMBL/GenBank/DDBJ databases">
        <title>Genetic variation in Jamaican populations of the coffee berry borer (Hypothenemus hampei).</title>
        <authorList>
            <person name="Errbii M."/>
            <person name="Myrie A."/>
        </authorList>
    </citation>
    <scope>NUCLEOTIDE SEQUENCE [LARGE SCALE GENOMIC DNA]</scope>
    <source>
        <strain evidence="15">JA-Hopewell-2020-01-JO</strain>
        <tissue evidence="15">Whole body</tissue>
    </source>
</reference>
<feature type="domain" description="EGF-like" evidence="13">
    <location>
        <begin position="469"/>
        <end position="511"/>
    </location>
</feature>
<feature type="disulfide bond" evidence="9">
    <location>
        <begin position="381"/>
        <end position="398"/>
    </location>
</feature>
<feature type="repeat" description="TSP type-3" evidence="10">
    <location>
        <begin position="647"/>
        <end position="682"/>
    </location>
</feature>
<dbReference type="InterPro" id="IPR028974">
    <property type="entry name" value="TSP_type-3_rpt"/>
</dbReference>
<dbReference type="SMART" id="SM00181">
    <property type="entry name" value="EGF"/>
    <property type="match status" value="6"/>
</dbReference>
<dbReference type="InterPro" id="IPR009030">
    <property type="entry name" value="Growth_fac_rcpt_cys_sf"/>
</dbReference>
<evidence type="ECO:0000256" key="12">
    <source>
        <dbReference type="SAM" id="SignalP"/>
    </source>
</evidence>
<dbReference type="PANTHER" id="PTHR10199:SF100">
    <property type="entry name" value="THROMBOSPONDIN, ISOFORM A"/>
    <property type="match status" value="1"/>
</dbReference>
<keyword evidence="8" id="KW-0325">Glycoprotein</keyword>
<dbReference type="SUPFAM" id="SSF49899">
    <property type="entry name" value="Concanavalin A-like lectins/glucanases"/>
    <property type="match status" value="1"/>
</dbReference>
<dbReference type="PROSITE" id="PS00010">
    <property type="entry name" value="ASX_HYDROXYL"/>
    <property type="match status" value="1"/>
</dbReference>
<sequence length="1066" mass="119195">MAFYEPMVRTVLFLLFSTALLIDAVSLDLDTTRDLENVIKKDNFILSIRHIRPKKRSRGAIETLFSVEFPGTENKFSLLLDRKTKQVIVQTIEDSKHRQQQFTVDVLHDDSVIKSLILQVSQSQPSAHANLYIDCVAYGMVATPKSLRDMYESMHIPMVEVFHEKKYQMEIDGHRDLRAVLSRNECSLPIERTTNGFDAEDFGNSLKDDPNIQAQEPYRSSSNYQSDYRGDIPLVSTLDDVGLISALNQLITVVNLEVKKCQQQTEAFDKLRRLIEECELCRQRPPEIKIPTCATHPPGCAPGVRCHDTPEGPRCGECPSGYLGDGYTCTPGRTCADRPCFPGVECRDTGRGYQCGPCPGGYEGDGETCRRKPNPCEYNPCAPGVTCTPTTEYPYYQCSGCPAGSTGNGEDCRDIDECDLVHPCDPNVECTNLSPGYRCGACPAGFTGSHGVQGVGYEEASRNRQVCQDIDECAQGGDRLCSDHSRCVNTLGSFECSCEYGYVGNQTVGCHKQEGYCPNGLQCDRNARCESLGWDRYVCRCITGYAGNGEVCGVDTDLDGSPDNQLRCNDKRCEKDNCPYTPNSGQEDADNDGIGNVCDPDPDNDGITFDDNCPLHQNTDQRDSEREPDKVGDVCDNCPYVPNRDQSDIDHDGIGDACDPDIDNDGILNEQDNCPRHANSNQRDSDNDRVGDKCDNCPNVYNPGQEDSNANSVGDVCDNSNDIDRDGVGDHIDNCKYTPNPDQEDTDRDGKGNACDDDIDGDNIPNQRDNCELIYNPDQADFDHNGVGDACQDDFDKDDRPDWADNCPNNSLIYRTDFSKYQTVALDPVGESQIDPNWEIFNHGAEIVQTMNSDPGLAVGHDKLYGVDFEGTFFVDTEIDDDYVGFIFSYQNNRKFYTVMWKKNQQTYWQPTPFRAVAEPGIQIKVVDSETGPGTFLRNALWHTGDTKNQVRLLWVDPRNAGWKERTSYRWFLVHRPGIGLIRLKIFEGENMVADSGNIFDTTHRGGQLGVLCFSQEQIIWSDLAYRCNENVRDEIWNELPPGLRSKVSVDNTIYQNIQDPQLLDY</sequence>
<feature type="compositionally biased region" description="Basic and acidic residues" evidence="11">
    <location>
        <begin position="645"/>
        <end position="654"/>
    </location>
</feature>
<dbReference type="GO" id="GO:0005509">
    <property type="term" value="F:calcium ion binding"/>
    <property type="evidence" value="ECO:0007669"/>
    <property type="project" value="UniProtKB-UniRule"/>
</dbReference>
<evidence type="ECO:0000256" key="1">
    <source>
        <dbReference type="ARBA" id="ARBA00009456"/>
    </source>
</evidence>
<dbReference type="GO" id="GO:0007155">
    <property type="term" value="P:cell adhesion"/>
    <property type="evidence" value="ECO:0007669"/>
    <property type="project" value="UniProtKB-KW"/>
</dbReference>
<dbReference type="FunFam" id="2.10.25.10:FF:000038">
    <property type="entry name" value="Fibrillin 2"/>
    <property type="match status" value="1"/>
</dbReference>
<dbReference type="SMART" id="SM00179">
    <property type="entry name" value="EGF_CA"/>
    <property type="match status" value="4"/>
</dbReference>
<comment type="similarity">
    <text evidence="1">Belongs to the thrombospondin family.</text>
</comment>
<evidence type="ECO:0000256" key="3">
    <source>
        <dbReference type="ARBA" id="ARBA00022729"/>
    </source>
</evidence>
<dbReference type="Gene3D" id="4.10.1080.10">
    <property type="entry name" value="TSP type-3 repeat"/>
    <property type="match status" value="2"/>
</dbReference>
<dbReference type="Pfam" id="PF07645">
    <property type="entry name" value="EGF_CA"/>
    <property type="match status" value="2"/>
</dbReference>
<dbReference type="SUPFAM" id="SSF57196">
    <property type="entry name" value="EGF/Laminin"/>
    <property type="match status" value="1"/>
</dbReference>
<keyword evidence="16" id="KW-1185">Reference proteome</keyword>
<feature type="domain" description="EGF-like" evidence="13">
    <location>
        <begin position="372"/>
        <end position="413"/>
    </location>
</feature>
<dbReference type="PROSITE" id="PS51236">
    <property type="entry name" value="TSP_CTER"/>
    <property type="match status" value="1"/>
</dbReference>
<evidence type="ECO:0000256" key="11">
    <source>
        <dbReference type="SAM" id="MobiDB-lite"/>
    </source>
</evidence>
<dbReference type="Gene3D" id="2.10.25.10">
    <property type="entry name" value="Laminin"/>
    <property type="match status" value="6"/>
</dbReference>
<dbReference type="InterPro" id="IPR001881">
    <property type="entry name" value="EGF-like_Ca-bd_dom"/>
</dbReference>
<evidence type="ECO:0000313" key="15">
    <source>
        <dbReference type="EMBL" id="KAL1501068.1"/>
    </source>
</evidence>
<dbReference type="Proteomes" id="UP001566132">
    <property type="component" value="Unassembled WGS sequence"/>
</dbReference>
<organism evidence="15 16">
    <name type="scientific">Hypothenemus hampei</name>
    <name type="common">Coffee berry borer</name>
    <dbReference type="NCBI Taxonomy" id="57062"/>
    <lineage>
        <taxon>Eukaryota</taxon>
        <taxon>Metazoa</taxon>
        <taxon>Ecdysozoa</taxon>
        <taxon>Arthropoda</taxon>
        <taxon>Hexapoda</taxon>
        <taxon>Insecta</taxon>
        <taxon>Pterygota</taxon>
        <taxon>Neoptera</taxon>
        <taxon>Endopterygota</taxon>
        <taxon>Coleoptera</taxon>
        <taxon>Polyphaga</taxon>
        <taxon>Cucujiformia</taxon>
        <taxon>Curculionidae</taxon>
        <taxon>Scolytinae</taxon>
        <taxon>Hypothenemus</taxon>
    </lineage>
</organism>
<dbReference type="InterPro" id="IPR000742">
    <property type="entry name" value="EGF"/>
</dbReference>
<dbReference type="PROSITE" id="PS50026">
    <property type="entry name" value="EGF_3"/>
    <property type="match status" value="4"/>
</dbReference>
<dbReference type="PROSITE" id="PS51234">
    <property type="entry name" value="TSP3"/>
    <property type="match status" value="2"/>
</dbReference>
<feature type="domain" description="TSP C-terminal" evidence="14">
    <location>
        <begin position="819"/>
        <end position="1033"/>
    </location>
</feature>
<feature type="region of interest" description="Disordered" evidence="11">
    <location>
        <begin position="645"/>
        <end position="664"/>
    </location>
</feature>
<dbReference type="EMBL" id="JBDJPC010000005">
    <property type="protein sequence ID" value="KAL1501068.1"/>
    <property type="molecule type" value="Genomic_DNA"/>
</dbReference>
<feature type="domain" description="EGF-like" evidence="13">
    <location>
        <begin position="513"/>
        <end position="553"/>
    </location>
</feature>
<evidence type="ECO:0008006" key="17">
    <source>
        <dbReference type="Google" id="ProtNLM"/>
    </source>
</evidence>
<evidence type="ECO:0000256" key="4">
    <source>
        <dbReference type="ARBA" id="ARBA00022737"/>
    </source>
</evidence>
<dbReference type="InterPro" id="IPR008859">
    <property type="entry name" value="Thrombospondin_C"/>
</dbReference>
<feature type="compositionally biased region" description="Basic and acidic residues" evidence="11">
    <location>
        <begin position="619"/>
        <end position="633"/>
    </location>
</feature>
<dbReference type="AlphaFoldDB" id="A0ABD1ER46"/>
<keyword evidence="3 12" id="KW-0732">Signal</keyword>
<feature type="compositionally biased region" description="Basic and acidic residues" evidence="11">
    <location>
        <begin position="683"/>
        <end position="695"/>
    </location>
</feature>
<feature type="chain" id="PRO_5044873193" description="Cartilage oligomeric matrix protein" evidence="12">
    <location>
        <begin position="25"/>
        <end position="1066"/>
    </location>
</feature>
<evidence type="ECO:0000256" key="10">
    <source>
        <dbReference type="PROSITE-ProRule" id="PRU00634"/>
    </source>
</evidence>
<dbReference type="FunFam" id="2.10.25.10:FF:000025">
    <property type="entry name" value="Thrombospondin 3"/>
    <property type="match status" value="1"/>
</dbReference>
<protein>
    <recommendedName>
        <fullName evidence="17">Cartilage oligomeric matrix protein</fullName>
    </recommendedName>
</protein>
<dbReference type="PROSITE" id="PS01186">
    <property type="entry name" value="EGF_2"/>
    <property type="match status" value="2"/>
</dbReference>
<dbReference type="FunFam" id="2.10.25.10:FF:000027">
    <property type="entry name" value="Thrombospondin 3"/>
    <property type="match status" value="1"/>
</dbReference>
<gene>
    <name evidence="15" type="ORF">ABEB36_006466</name>
</gene>
<keyword evidence="5 10" id="KW-0106">Calcium</keyword>
<feature type="region of interest" description="Disordered" evidence="11">
    <location>
        <begin position="199"/>
        <end position="224"/>
    </location>
</feature>
<evidence type="ECO:0000256" key="5">
    <source>
        <dbReference type="ARBA" id="ARBA00022837"/>
    </source>
</evidence>
<dbReference type="FunFam" id="4.10.1080.10:FF:000002">
    <property type="entry name" value="Thrombospondin 3"/>
    <property type="match status" value="1"/>
</dbReference>